<comment type="caution">
    <text evidence="7">The sequence shown here is derived from an EMBL/GenBank/DDBJ whole genome shotgun (WGS) entry which is preliminary data.</text>
</comment>
<dbReference type="InterPro" id="IPR041698">
    <property type="entry name" value="Methyltransf_25"/>
</dbReference>
<dbReference type="Gene3D" id="3.40.50.150">
    <property type="entry name" value="Vaccinia Virus protein VP39"/>
    <property type="match status" value="1"/>
</dbReference>
<proteinExistence type="inferred from homology"/>
<dbReference type="EMBL" id="POAF01000001">
    <property type="protein sequence ID" value="RBM04064.1"/>
    <property type="molecule type" value="Genomic_DNA"/>
</dbReference>
<accession>A0A365YQ37</accession>
<dbReference type="EC" id="2.1.1.144" evidence="5"/>
<organism evidence="7 8">
    <name type="scientific">Glutamicibacter soli</name>
    <dbReference type="NCBI Taxonomy" id="453836"/>
    <lineage>
        <taxon>Bacteria</taxon>
        <taxon>Bacillati</taxon>
        <taxon>Actinomycetota</taxon>
        <taxon>Actinomycetes</taxon>
        <taxon>Micrococcales</taxon>
        <taxon>Micrococcaceae</taxon>
        <taxon>Glutamicibacter</taxon>
    </lineage>
</organism>
<evidence type="ECO:0000256" key="1">
    <source>
        <dbReference type="ARBA" id="ARBA00022490"/>
    </source>
</evidence>
<reference evidence="7 8" key="1">
    <citation type="submission" date="2018-01" db="EMBL/GenBank/DDBJ databases">
        <title>Glutamicibacter soli strain NHPC-3 Whole genome sequence and assembly.</title>
        <authorList>
            <person name="Choudhury P."/>
            <person name="Gupta D."/>
            <person name="Sengupta K."/>
            <person name="Jawed A."/>
            <person name="Sultana N."/>
            <person name="Saha P."/>
        </authorList>
    </citation>
    <scope>NUCLEOTIDE SEQUENCE [LARGE SCALE GENOMIC DNA]</scope>
    <source>
        <strain evidence="7 8">NHPC-3</strain>
    </source>
</reference>
<keyword evidence="1 5" id="KW-0963">Cytoplasm</keyword>
<dbReference type="InterPro" id="IPR023506">
    <property type="entry name" value="Trans-aconitate_MeTrfase"/>
</dbReference>
<evidence type="ECO:0000256" key="4">
    <source>
        <dbReference type="ARBA" id="ARBA00022691"/>
    </source>
</evidence>
<sequence>MKWDPTKYTEFADYRGRPYKDLLGQLGELDPAKVVDLGCGPGNMTRLLAQRWPQAQVTGLDSSREMIQRASGSEHEPNLGFALADAMHWHPDPDTDLLFSNAMLQWLPGHRELLRVWLDELKPGAYVAIQVPGNFGSPSHAVMRQVADSAAWADKLVGVLRHDDVVGEPDEYQRILLQAGFQANVWETTYQQVMIGEDPILDWVRGTALLPIKAALSAEDYQRFEDDYRVQISAHYPSFAGPDGTKVTNFPFRRIFMIGRKLG</sequence>
<comment type="function">
    <text evidence="5">Catalyzes the S-adenosylmethionine monomethyl esterification of trans-aconitate.</text>
</comment>
<comment type="subcellular location">
    <subcellularLocation>
        <location evidence="5">Cytoplasm</location>
    </subcellularLocation>
</comment>
<evidence type="ECO:0000256" key="2">
    <source>
        <dbReference type="ARBA" id="ARBA00022603"/>
    </source>
</evidence>
<dbReference type="Gene3D" id="1.10.150.290">
    <property type="entry name" value="S-adenosyl-L-methionine-dependent methyltransferases"/>
    <property type="match status" value="1"/>
</dbReference>
<gene>
    <name evidence="5" type="primary">tam</name>
    <name evidence="7" type="ORF">C1H84_01850</name>
</gene>
<keyword evidence="8" id="KW-1185">Reference proteome</keyword>
<evidence type="ECO:0000313" key="8">
    <source>
        <dbReference type="Proteomes" id="UP000252167"/>
    </source>
</evidence>
<dbReference type="Pfam" id="PF13649">
    <property type="entry name" value="Methyltransf_25"/>
    <property type="match status" value="1"/>
</dbReference>
<dbReference type="GO" id="GO:0030798">
    <property type="term" value="F:trans-aconitate 2-methyltransferase activity"/>
    <property type="evidence" value="ECO:0007669"/>
    <property type="project" value="UniProtKB-UniRule"/>
</dbReference>
<keyword evidence="3 5" id="KW-0808">Transferase</keyword>
<name>A0A365YQ37_9MICC</name>
<protein>
    <recommendedName>
        <fullName evidence="5">Trans-aconitate 2-methyltransferase</fullName>
        <ecNumber evidence="5">2.1.1.144</ecNumber>
    </recommendedName>
</protein>
<dbReference type="CDD" id="cd02440">
    <property type="entry name" value="AdoMet_MTases"/>
    <property type="match status" value="1"/>
</dbReference>
<evidence type="ECO:0000256" key="5">
    <source>
        <dbReference type="HAMAP-Rule" id="MF_00560"/>
    </source>
</evidence>
<dbReference type="SUPFAM" id="SSF53335">
    <property type="entry name" value="S-adenosyl-L-methionine-dependent methyltransferases"/>
    <property type="match status" value="1"/>
</dbReference>
<dbReference type="GO" id="GO:0005737">
    <property type="term" value="C:cytoplasm"/>
    <property type="evidence" value="ECO:0007669"/>
    <property type="project" value="UniProtKB-SubCell"/>
</dbReference>
<dbReference type="PANTHER" id="PTHR43861">
    <property type="entry name" value="TRANS-ACONITATE 2-METHYLTRANSFERASE-RELATED"/>
    <property type="match status" value="1"/>
</dbReference>
<evidence type="ECO:0000259" key="6">
    <source>
        <dbReference type="Pfam" id="PF13649"/>
    </source>
</evidence>
<dbReference type="PANTHER" id="PTHR43861:SF1">
    <property type="entry name" value="TRANS-ACONITATE 2-METHYLTRANSFERASE"/>
    <property type="match status" value="1"/>
</dbReference>
<dbReference type="AlphaFoldDB" id="A0A365YQ37"/>
<dbReference type="NCBIfam" id="NF010703">
    <property type="entry name" value="PRK14103.1"/>
    <property type="match status" value="1"/>
</dbReference>
<dbReference type="InterPro" id="IPR029063">
    <property type="entry name" value="SAM-dependent_MTases_sf"/>
</dbReference>
<keyword evidence="2 5" id="KW-0489">Methyltransferase</keyword>
<dbReference type="InterPro" id="IPR023149">
    <property type="entry name" value="Trans_acon_MeTrfase_C"/>
</dbReference>
<dbReference type="RefSeq" id="WP_047119360.1">
    <property type="nucleotide sequence ID" value="NZ_JBNBOD010000001.1"/>
</dbReference>
<keyword evidence="4 5" id="KW-0949">S-adenosyl-L-methionine</keyword>
<comment type="catalytic activity">
    <reaction evidence="5">
        <text>trans-aconitate + S-adenosyl-L-methionine = (E)-3-(methoxycarbonyl)pent-2-enedioate + S-adenosyl-L-homocysteine</text>
        <dbReference type="Rhea" id="RHEA:14969"/>
        <dbReference type="ChEBI" id="CHEBI:15708"/>
        <dbReference type="ChEBI" id="CHEBI:57470"/>
        <dbReference type="ChEBI" id="CHEBI:57856"/>
        <dbReference type="ChEBI" id="CHEBI:59789"/>
        <dbReference type="EC" id="2.1.1.144"/>
    </reaction>
</comment>
<dbReference type="Proteomes" id="UP000252167">
    <property type="component" value="Unassembled WGS sequence"/>
</dbReference>
<feature type="domain" description="Methyltransferase" evidence="6">
    <location>
        <begin position="34"/>
        <end position="124"/>
    </location>
</feature>
<dbReference type="HAMAP" id="MF_00560">
    <property type="entry name" value="Tran_acon_Me_trans"/>
    <property type="match status" value="1"/>
</dbReference>
<comment type="similarity">
    <text evidence="5">Belongs to the methyltransferase superfamily. Tam family.</text>
</comment>
<dbReference type="GO" id="GO:0032259">
    <property type="term" value="P:methylation"/>
    <property type="evidence" value="ECO:0007669"/>
    <property type="project" value="UniProtKB-KW"/>
</dbReference>
<evidence type="ECO:0000313" key="7">
    <source>
        <dbReference type="EMBL" id="RBM04064.1"/>
    </source>
</evidence>
<evidence type="ECO:0000256" key="3">
    <source>
        <dbReference type="ARBA" id="ARBA00022679"/>
    </source>
</evidence>